<evidence type="ECO:0000256" key="4">
    <source>
        <dbReference type="SAM" id="MobiDB-lite"/>
    </source>
</evidence>
<feature type="transmembrane region" description="Helical" evidence="5">
    <location>
        <begin position="73"/>
        <end position="93"/>
    </location>
</feature>
<evidence type="ECO:0000256" key="1">
    <source>
        <dbReference type="ARBA" id="ARBA00022692"/>
    </source>
</evidence>
<evidence type="ECO:0000313" key="6">
    <source>
        <dbReference type="EMBL" id="BBO70332.1"/>
    </source>
</evidence>
<feature type="transmembrane region" description="Helical" evidence="5">
    <location>
        <begin position="291"/>
        <end position="311"/>
    </location>
</feature>
<protein>
    <submittedName>
        <fullName evidence="6">MFS transporter</fullName>
    </submittedName>
</protein>
<evidence type="ECO:0000256" key="2">
    <source>
        <dbReference type="ARBA" id="ARBA00022989"/>
    </source>
</evidence>
<evidence type="ECO:0000256" key="3">
    <source>
        <dbReference type="ARBA" id="ARBA00023136"/>
    </source>
</evidence>
<evidence type="ECO:0000313" key="7">
    <source>
        <dbReference type="Proteomes" id="UP000427906"/>
    </source>
</evidence>
<dbReference type="Gene3D" id="1.20.1250.20">
    <property type="entry name" value="MFS general substrate transporter like domains"/>
    <property type="match status" value="2"/>
</dbReference>
<dbReference type="PANTHER" id="PTHR23521:SF3">
    <property type="entry name" value="MFS TRANSPORTER"/>
    <property type="match status" value="1"/>
</dbReference>
<dbReference type="RefSeq" id="WP_155318290.1">
    <property type="nucleotide sequence ID" value="NZ_AP021874.1"/>
</dbReference>
<dbReference type="AlphaFoldDB" id="A0A5K7YKT3"/>
<evidence type="ECO:0000256" key="5">
    <source>
        <dbReference type="SAM" id="Phobius"/>
    </source>
</evidence>
<feature type="compositionally biased region" description="Polar residues" evidence="4">
    <location>
        <begin position="415"/>
        <end position="426"/>
    </location>
</feature>
<dbReference type="InterPro" id="IPR036259">
    <property type="entry name" value="MFS_trans_sf"/>
</dbReference>
<dbReference type="InterPro" id="IPR011701">
    <property type="entry name" value="MFS"/>
</dbReference>
<keyword evidence="1 5" id="KW-0812">Transmembrane</keyword>
<dbReference type="PANTHER" id="PTHR23521">
    <property type="entry name" value="TRANSPORTER MFS SUPERFAMILY"/>
    <property type="match status" value="1"/>
</dbReference>
<feature type="region of interest" description="Disordered" evidence="4">
    <location>
        <begin position="415"/>
        <end position="442"/>
    </location>
</feature>
<dbReference type="CDD" id="cd17477">
    <property type="entry name" value="MFS_YcaD_like"/>
    <property type="match status" value="1"/>
</dbReference>
<feature type="transmembrane region" description="Helical" evidence="5">
    <location>
        <begin position="202"/>
        <end position="223"/>
    </location>
</feature>
<feature type="transmembrane region" description="Helical" evidence="5">
    <location>
        <begin position="131"/>
        <end position="149"/>
    </location>
</feature>
<dbReference type="GO" id="GO:0005886">
    <property type="term" value="C:plasma membrane"/>
    <property type="evidence" value="ECO:0007669"/>
    <property type="project" value="TreeGrafter"/>
</dbReference>
<dbReference type="GO" id="GO:0022857">
    <property type="term" value="F:transmembrane transporter activity"/>
    <property type="evidence" value="ECO:0007669"/>
    <property type="project" value="InterPro"/>
</dbReference>
<dbReference type="Proteomes" id="UP000427906">
    <property type="component" value="Chromosome"/>
</dbReference>
<keyword evidence="2 5" id="KW-1133">Transmembrane helix</keyword>
<proteinExistence type="predicted"/>
<keyword evidence="3 5" id="KW-0472">Membrane</keyword>
<dbReference type="OrthoDB" id="9797524at2"/>
<dbReference type="EMBL" id="AP021874">
    <property type="protein sequence ID" value="BBO70332.1"/>
    <property type="molecule type" value="Genomic_DNA"/>
</dbReference>
<accession>A0A5K7YKT3</accession>
<sequence length="442" mass="46917">MVNAVGAFGALFVAVFICLTGNGLLNTLLSTRMAVEGFSTAATGIVLSCYFTGLLSGSFLCHHLIQRVGHIRAFTIFVAVTTAAALLHGLYLSPLFWGALRFLCGIATFGMFMVIESWLNECTESRNRGTVFSIYMTLSYLGIGIGQQLLNVGDVTGHELFIIVGIIFALGLVPVSATEGVHPRMPERKAFSFIAIFRKSPLGMLGSMAAGLTNSAFYAMTPVVCNGIGLTLRQLSWIMSITVFSGLAAQMVVGQLSDRLDRTVVLTVIATTIAAVSGVIFISAAASFWPLAAAMGVIGALVFAVYPLSVARAHDIFGGQDTIAVSAGLLFAYSIGASVSPVLASGMMTLLHTPFGLFAFWCLVNGAFAAIAVYLRKYEKMETVPVADQVAFVPMKSTSPVVMAMDPRREIQDTQTAYASSGSRESALQHDPSTRLTTTSCS</sequence>
<name>A0A5K7YKT3_9BACT</name>
<feature type="transmembrane region" description="Helical" evidence="5">
    <location>
        <begin position="161"/>
        <end position="181"/>
    </location>
</feature>
<reference evidence="6 7" key="1">
    <citation type="submission" date="2019-11" db="EMBL/GenBank/DDBJ databases">
        <title>Comparative genomics of hydrocarbon-degrading Desulfosarcina strains.</title>
        <authorList>
            <person name="Watanabe M."/>
            <person name="Kojima H."/>
            <person name="Fukui M."/>
        </authorList>
    </citation>
    <scope>NUCLEOTIDE SEQUENCE [LARGE SCALE GENOMIC DNA]</scope>
    <source>
        <strain evidence="6 7">PL12</strain>
    </source>
</reference>
<organism evidence="6 7">
    <name type="scientific">Desulfosarcina alkanivorans</name>
    <dbReference type="NCBI Taxonomy" id="571177"/>
    <lineage>
        <taxon>Bacteria</taxon>
        <taxon>Pseudomonadati</taxon>
        <taxon>Thermodesulfobacteriota</taxon>
        <taxon>Desulfobacteria</taxon>
        <taxon>Desulfobacterales</taxon>
        <taxon>Desulfosarcinaceae</taxon>
        <taxon>Desulfosarcina</taxon>
    </lineage>
</organism>
<feature type="transmembrane region" description="Helical" evidence="5">
    <location>
        <begin position="265"/>
        <end position="285"/>
    </location>
</feature>
<feature type="transmembrane region" description="Helical" evidence="5">
    <location>
        <begin position="355"/>
        <end position="375"/>
    </location>
</feature>
<feature type="transmembrane region" description="Helical" evidence="5">
    <location>
        <begin position="323"/>
        <end position="343"/>
    </location>
</feature>
<keyword evidence="7" id="KW-1185">Reference proteome</keyword>
<dbReference type="Pfam" id="PF07690">
    <property type="entry name" value="MFS_1"/>
    <property type="match status" value="1"/>
</dbReference>
<dbReference type="SUPFAM" id="SSF103473">
    <property type="entry name" value="MFS general substrate transporter"/>
    <property type="match status" value="1"/>
</dbReference>
<feature type="transmembrane region" description="Helical" evidence="5">
    <location>
        <begin position="99"/>
        <end position="119"/>
    </location>
</feature>
<gene>
    <name evidence="6" type="ORF">DSCA_42620</name>
</gene>
<feature type="transmembrane region" description="Helical" evidence="5">
    <location>
        <begin position="235"/>
        <end position="253"/>
    </location>
</feature>
<dbReference type="KEGG" id="dalk:DSCA_42620"/>
<dbReference type="InterPro" id="IPR047200">
    <property type="entry name" value="MFS_YcaD-like"/>
</dbReference>
<feature type="transmembrane region" description="Helical" evidence="5">
    <location>
        <begin position="39"/>
        <end position="61"/>
    </location>
</feature>